<accession>A0A564UPH5</accession>
<sequence length="41" mass="4765">MVEKRKTPWWAFILALIILMILSYFGCGLLKLDGVTMSNYQ</sequence>
<proteinExistence type="predicted"/>
<evidence type="ECO:0000313" key="3">
    <source>
        <dbReference type="Proteomes" id="UP000363661"/>
    </source>
</evidence>
<keyword evidence="1" id="KW-0472">Membrane</keyword>
<keyword evidence="1" id="KW-0812">Transmembrane</keyword>
<dbReference type="AlphaFoldDB" id="A0A564UPH5"/>
<keyword evidence="1" id="KW-1133">Transmembrane helix</keyword>
<protein>
    <submittedName>
        <fullName evidence="2">Uncharacterized protein</fullName>
    </submittedName>
</protein>
<evidence type="ECO:0000256" key="1">
    <source>
        <dbReference type="SAM" id="Phobius"/>
    </source>
</evidence>
<keyword evidence="3" id="KW-1185">Reference proteome</keyword>
<dbReference type="Proteomes" id="UP000363661">
    <property type="component" value="Unassembled WGS sequence"/>
</dbReference>
<evidence type="ECO:0000313" key="2">
    <source>
        <dbReference type="EMBL" id="VUX21535.1"/>
    </source>
</evidence>
<name>A0A564UPH5_9FIRM</name>
<organism evidence="2 3">
    <name type="scientific">[Ruminococcus] torques</name>
    <dbReference type="NCBI Taxonomy" id="33039"/>
    <lineage>
        <taxon>Bacteria</taxon>
        <taxon>Bacillati</taxon>
        <taxon>Bacillota</taxon>
        <taxon>Clostridia</taxon>
        <taxon>Lachnospirales</taxon>
        <taxon>Lachnospiraceae</taxon>
        <taxon>Mediterraneibacter</taxon>
    </lineage>
</organism>
<feature type="transmembrane region" description="Helical" evidence="1">
    <location>
        <begin position="9"/>
        <end position="32"/>
    </location>
</feature>
<dbReference type="EMBL" id="CABHNA010000099">
    <property type="protein sequence ID" value="VUX21535.1"/>
    <property type="molecule type" value="Genomic_DNA"/>
</dbReference>
<gene>
    <name evidence="2" type="ORF">RTSSTS7063_02769</name>
</gene>
<reference evidence="2 3" key="1">
    <citation type="submission" date="2019-07" db="EMBL/GenBank/DDBJ databases">
        <authorList>
            <person name="Hibberd C M."/>
            <person name="Gehrig L. J."/>
            <person name="Chang H.-W."/>
            <person name="Venkatesh S."/>
        </authorList>
    </citation>
    <scope>NUCLEOTIDE SEQUENCE [LARGE SCALE GENOMIC DNA]</scope>
    <source>
        <strain evidence="2">Ruminococcus_torques_SSTS_Bg7063</strain>
    </source>
</reference>